<gene>
    <name evidence="1" type="ORF">rCG_22586</name>
</gene>
<evidence type="ECO:0000313" key="1">
    <source>
        <dbReference type="EMBL" id="EDL99323.1"/>
    </source>
</evidence>
<sequence length="19" mass="2324">MQLILWTYQTKEEVNLAWG</sequence>
<organism evidence="1 2">
    <name type="scientific">Rattus norvegicus</name>
    <name type="common">Rat</name>
    <dbReference type="NCBI Taxonomy" id="10116"/>
    <lineage>
        <taxon>Eukaryota</taxon>
        <taxon>Metazoa</taxon>
        <taxon>Chordata</taxon>
        <taxon>Craniata</taxon>
        <taxon>Vertebrata</taxon>
        <taxon>Euteleostomi</taxon>
        <taxon>Mammalia</taxon>
        <taxon>Eutheria</taxon>
        <taxon>Euarchontoglires</taxon>
        <taxon>Glires</taxon>
        <taxon>Rodentia</taxon>
        <taxon>Myomorpha</taxon>
        <taxon>Muroidea</taxon>
        <taxon>Muridae</taxon>
        <taxon>Murinae</taxon>
        <taxon>Rattus</taxon>
    </lineage>
</organism>
<dbReference type="EMBL" id="CH473965">
    <property type="protein sequence ID" value="EDL99323.1"/>
    <property type="molecule type" value="Genomic_DNA"/>
</dbReference>
<dbReference type="AlphaFoldDB" id="A6IN87"/>
<proteinExistence type="predicted"/>
<evidence type="ECO:0000313" key="2">
    <source>
        <dbReference type="Proteomes" id="UP000234681"/>
    </source>
</evidence>
<dbReference type="Proteomes" id="UP000234681">
    <property type="component" value="Chromosome 9"/>
</dbReference>
<name>A6IN87_RAT</name>
<reference evidence="1 2" key="1">
    <citation type="submission" date="2005-09" db="EMBL/GenBank/DDBJ databases">
        <authorList>
            <person name="Mural R.J."/>
            <person name="Li P.W."/>
            <person name="Adams M.D."/>
            <person name="Amanatides P.G."/>
            <person name="Baden-Tillson H."/>
            <person name="Barnstead M."/>
            <person name="Chin S.H."/>
            <person name="Dew I."/>
            <person name="Evans C.A."/>
            <person name="Ferriera S."/>
            <person name="Flanigan M."/>
            <person name="Fosler C."/>
            <person name="Glodek A."/>
            <person name="Gu Z."/>
            <person name="Holt R.A."/>
            <person name="Jennings D."/>
            <person name="Kraft C.L."/>
            <person name="Lu F."/>
            <person name="Nguyen T."/>
            <person name="Nusskern D.R."/>
            <person name="Pfannkoch C.M."/>
            <person name="Sitter C."/>
            <person name="Sutton G.G."/>
            <person name="Venter J.C."/>
            <person name="Wang Z."/>
            <person name="Woodage T."/>
            <person name="Zheng X.H."/>
            <person name="Zhong F."/>
        </authorList>
    </citation>
    <scope>NUCLEOTIDE SEQUENCE [LARGE SCALE GENOMIC DNA]</scope>
    <source>
        <strain>BN</strain>
        <strain evidence="2">Sprague-Dawley</strain>
    </source>
</reference>
<protein>
    <submittedName>
        <fullName evidence="1">RCG22586</fullName>
    </submittedName>
</protein>
<accession>A6IN87</accession>